<feature type="active site" evidence="7">
    <location>
        <position position="211"/>
    </location>
</feature>
<reference evidence="10" key="3">
    <citation type="submission" date="2020-12" db="UniProtKB">
        <authorList>
            <consortium name="EnsemblPlants"/>
        </authorList>
    </citation>
    <scope>IDENTIFICATION</scope>
</reference>
<dbReference type="Pfam" id="PF00445">
    <property type="entry name" value="Ribonuclease_T2"/>
    <property type="match status" value="1"/>
</dbReference>
<dbReference type="GO" id="GO:0004521">
    <property type="term" value="F:RNA endonuclease activity"/>
    <property type="evidence" value="ECO:0000318"/>
    <property type="project" value="GO_Central"/>
</dbReference>
<feature type="active site" evidence="7">
    <location>
        <position position="153"/>
    </location>
</feature>
<dbReference type="CDD" id="cd01061">
    <property type="entry name" value="RNase_T2_euk"/>
    <property type="match status" value="1"/>
</dbReference>
<feature type="active site" evidence="7">
    <location>
        <position position="207"/>
    </location>
</feature>
<keyword evidence="2" id="KW-0540">Nuclease</keyword>
<accession>A0A2K1L1X4</accession>
<dbReference type="GO" id="GO:0003723">
    <property type="term" value="F:RNA binding"/>
    <property type="evidence" value="ECO:0007669"/>
    <property type="project" value="InterPro"/>
</dbReference>
<evidence type="ECO:0000256" key="7">
    <source>
        <dbReference type="PIRSR" id="PIRSR633697-1"/>
    </source>
</evidence>
<dbReference type="GO" id="GO:0016787">
    <property type="term" value="F:hydrolase activity"/>
    <property type="evidence" value="ECO:0007669"/>
    <property type="project" value="UniProtKB-KW"/>
</dbReference>
<evidence type="ECO:0000256" key="1">
    <source>
        <dbReference type="ARBA" id="ARBA00007469"/>
    </source>
</evidence>
<evidence type="ECO:0000256" key="4">
    <source>
        <dbReference type="ARBA" id="ARBA00022801"/>
    </source>
</evidence>
<dbReference type="PaxDb" id="3218-PP1S358_60V6.1"/>
<dbReference type="GO" id="GO:0006401">
    <property type="term" value="P:RNA catabolic process"/>
    <property type="evidence" value="ECO:0000318"/>
    <property type="project" value="GO_Central"/>
</dbReference>
<organism evidence="9">
    <name type="scientific">Physcomitrium patens</name>
    <name type="common">Spreading-leaved earth moss</name>
    <name type="synonym">Physcomitrella patens</name>
    <dbReference type="NCBI Taxonomy" id="3218"/>
    <lineage>
        <taxon>Eukaryota</taxon>
        <taxon>Viridiplantae</taxon>
        <taxon>Streptophyta</taxon>
        <taxon>Embryophyta</taxon>
        <taxon>Bryophyta</taxon>
        <taxon>Bryophytina</taxon>
        <taxon>Bryopsida</taxon>
        <taxon>Funariidae</taxon>
        <taxon>Funariales</taxon>
        <taxon>Funariaceae</taxon>
        <taxon>Physcomitrium</taxon>
    </lineage>
</organism>
<evidence type="ECO:0000256" key="5">
    <source>
        <dbReference type="ARBA" id="ARBA00023157"/>
    </source>
</evidence>
<evidence type="ECO:0000256" key="6">
    <source>
        <dbReference type="ARBA" id="ARBA00023239"/>
    </source>
</evidence>
<evidence type="ECO:0000256" key="3">
    <source>
        <dbReference type="ARBA" id="ARBA00022759"/>
    </source>
</evidence>
<sequence length="342" mass="37814">MSEIESAGGVLQLCKLKLNLQRGSSQALFTLHPLSLEIQRFWVALWACHSPTNRCFPSSQLKHCGSGALSSVFNMERKLLTLGLLLVAAFALVEGKAEQVPAPSEAFEGARRQKDNSFDFLFFVQQWPGSYCDSRQGCCFPVTGEPGPYFGIHGLWPNRDDGTYPATCSNEAFDPSLLADVIDNLNKNWGTLACNSKRGNEDFWEHEWSKHGTCSGFTQREYFQNSVDLYNDYDITGALRDAGIVPDDRFYSIAEISKAFANLLGFAPEIECNTDPKGNRQLYQVYICVAKDGKTLVECPASIRKPCQGSVQFPVFGSNDSGDVKPSDTEVIADELLDISQA</sequence>
<protein>
    <submittedName>
        <fullName evidence="9 10">Uncharacterized protein</fullName>
    </submittedName>
</protein>
<dbReference type="GO" id="GO:0005576">
    <property type="term" value="C:extracellular region"/>
    <property type="evidence" value="ECO:0000318"/>
    <property type="project" value="GO_Central"/>
</dbReference>
<dbReference type="GO" id="GO:0033897">
    <property type="term" value="F:ribonuclease T2 activity"/>
    <property type="evidence" value="ECO:0007669"/>
    <property type="project" value="InterPro"/>
</dbReference>
<dbReference type="Gramene" id="Pp3c2_17290V3.2">
    <property type="protein sequence ID" value="Pp3c2_17290V3.2"/>
    <property type="gene ID" value="Pp3c2_17290"/>
</dbReference>
<dbReference type="Gramene" id="Pp3c2_17290V3.1">
    <property type="protein sequence ID" value="Pp3c2_17290V3.1"/>
    <property type="gene ID" value="Pp3c2_17290"/>
</dbReference>
<evidence type="ECO:0000313" key="9">
    <source>
        <dbReference type="EMBL" id="PNR60028.1"/>
    </source>
</evidence>
<dbReference type="PROSITE" id="PS00531">
    <property type="entry name" value="RNASE_T2_2"/>
    <property type="match status" value="1"/>
</dbReference>
<dbReference type="PROSITE" id="PS00530">
    <property type="entry name" value="RNASE_T2_1"/>
    <property type="match status" value="1"/>
</dbReference>
<name>A0A2K1L1X4_PHYPA</name>
<dbReference type="OMA" id="PEIECNT"/>
<comment type="similarity">
    <text evidence="1 8">Belongs to the RNase T2 family.</text>
</comment>
<proteinExistence type="inferred from homology"/>
<evidence type="ECO:0000256" key="8">
    <source>
        <dbReference type="RuleBase" id="RU004328"/>
    </source>
</evidence>
<dbReference type="InterPro" id="IPR001568">
    <property type="entry name" value="RNase_T2-like"/>
</dbReference>
<keyword evidence="4" id="KW-0378">Hydrolase</keyword>
<evidence type="ECO:0000256" key="2">
    <source>
        <dbReference type="ARBA" id="ARBA00022722"/>
    </source>
</evidence>
<keyword evidence="6" id="KW-0456">Lyase</keyword>
<dbReference type="PANTHER" id="PTHR11240:SF75">
    <property type="entry name" value="RIBONUCLEASE 3"/>
    <property type="match status" value="1"/>
</dbReference>
<dbReference type="EnsemblPlants" id="Pp3c2_17290V3.2">
    <property type="protein sequence ID" value="Pp3c2_17290V3.2"/>
    <property type="gene ID" value="Pp3c2_17290"/>
</dbReference>
<dbReference type="InterPro" id="IPR036430">
    <property type="entry name" value="RNase_T2-like_sf"/>
</dbReference>
<dbReference type="InterPro" id="IPR033697">
    <property type="entry name" value="Ribonuclease_T2_eukaryotic"/>
</dbReference>
<keyword evidence="3" id="KW-0255">Endonuclease</keyword>
<dbReference type="PANTHER" id="PTHR11240">
    <property type="entry name" value="RIBONUCLEASE T2"/>
    <property type="match status" value="1"/>
</dbReference>
<gene>
    <name evidence="9" type="ORF">PHYPA_002821</name>
</gene>
<keyword evidence="5" id="KW-1015">Disulfide bond</keyword>
<dbReference type="InParanoid" id="A0A2K1L1X4"/>
<dbReference type="Proteomes" id="UP000006727">
    <property type="component" value="Chromosome 2"/>
</dbReference>
<reference evidence="9 11" key="1">
    <citation type="journal article" date="2008" name="Science">
        <title>The Physcomitrella genome reveals evolutionary insights into the conquest of land by plants.</title>
        <authorList>
            <person name="Rensing S."/>
            <person name="Lang D."/>
            <person name="Zimmer A."/>
            <person name="Terry A."/>
            <person name="Salamov A."/>
            <person name="Shapiro H."/>
            <person name="Nishiyama T."/>
            <person name="Perroud P.-F."/>
            <person name="Lindquist E."/>
            <person name="Kamisugi Y."/>
            <person name="Tanahashi T."/>
            <person name="Sakakibara K."/>
            <person name="Fujita T."/>
            <person name="Oishi K."/>
            <person name="Shin-I T."/>
            <person name="Kuroki Y."/>
            <person name="Toyoda A."/>
            <person name="Suzuki Y."/>
            <person name="Hashimoto A."/>
            <person name="Yamaguchi K."/>
            <person name="Sugano A."/>
            <person name="Kohara Y."/>
            <person name="Fujiyama A."/>
            <person name="Anterola A."/>
            <person name="Aoki S."/>
            <person name="Ashton N."/>
            <person name="Barbazuk W.B."/>
            <person name="Barker E."/>
            <person name="Bennetzen J."/>
            <person name="Bezanilla M."/>
            <person name="Blankenship R."/>
            <person name="Cho S.H."/>
            <person name="Dutcher S."/>
            <person name="Estelle M."/>
            <person name="Fawcett J.A."/>
            <person name="Gundlach H."/>
            <person name="Hanada K."/>
            <person name="Heyl A."/>
            <person name="Hicks K.A."/>
            <person name="Hugh J."/>
            <person name="Lohr M."/>
            <person name="Mayer K."/>
            <person name="Melkozernov A."/>
            <person name="Murata T."/>
            <person name="Nelson D."/>
            <person name="Pils B."/>
            <person name="Prigge M."/>
            <person name="Reiss B."/>
            <person name="Renner T."/>
            <person name="Rombauts S."/>
            <person name="Rushton P."/>
            <person name="Sanderfoot A."/>
            <person name="Schween G."/>
            <person name="Shiu S.-H."/>
            <person name="Stueber K."/>
            <person name="Theodoulou F.L."/>
            <person name="Tu H."/>
            <person name="Van de Peer Y."/>
            <person name="Verrier P.J."/>
            <person name="Waters E."/>
            <person name="Wood A."/>
            <person name="Yang L."/>
            <person name="Cove D."/>
            <person name="Cuming A."/>
            <person name="Hasebe M."/>
            <person name="Lucas S."/>
            <person name="Mishler D.B."/>
            <person name="Reski R."/>
            <person name="Grigoriev I."/>
            <person name="Quatrano R.S."/>
            <person name="Boore J.L."/>
        </authorList>
    </citation>
    <scope>NUCLEOTIDE SEQUENCE [LARGE SCALE GENOMIC DNA]</scope>
    <source>
        <strain evidence="10 11">cv. Gransden 2004</strain>
    </source>
</reference>
<dbReference type="EMBL" id="ABEU02000002">
    <property type="protein sequence ID" value="PNR60028.1"/>
    <property type="molecule type" value="Genomic_DNA"/>
</dbReference>
<dbReference type="STRING" id="3218.A0A2K1L1X4"/>
<evidence type="ECO:0000313" key="10">
    <source>
        <dbReference type="EnsemblPlants" id="Pp3c2_17290V3.1"/>
    </source>
</evidence>
<evidence type="ECO:0000313" key="11">
    <source>
        <dbReference type="Proteomes" id="UP000006727"/>
    </source>
</evidence>
<dbReference type="InterPro" id="IPR018188">
    <property type="entry name" value="RNase_T2_His_AS_1"/>
</dbReference>
<dbReference type="SUPFAM" id="SSF55895">
    <property type="entry name" value="Ribonuclease Rh-like"/>
    <property type="match status" value="1"/>
</dbReference>
<dbReference type="AlphaFoldDB" id="A0A2K1L1X4"/>
<keyword evidence="11" id="KW-1185">Reference proteome</keyword>
<dbReference type="InterPro" id="IPR033130">
    <property type="entry name" value="RNase_T2_His_AS_2"/>
</dbReference>
<dbReference type="EnsemblPlants" id="Pp3c2_17290V3.1">
    <property type="protein sequence ID" value="Pp3c2_17290V3.1"/>
    <property type="gene ID" value="Pp3c2_17290"/>
</dbReference>
<dbReference type="Gene3D" id="3.90.730.10">
    <property type="entry name" value="Ribonuclease T2-like"/>
    <property type="match status" value="1"/>
</dbReference>
<reference evidence="9 11" key="2">
    <citation type="journal article" date="2018" name="Plant J.">
        <title>The Physcomitrella patens chromosome-scale assembly reveals moss genome structure and evolution.</title>
        <authorList>
            <person name="Lang D."/>
            <person name="Ullrich K.K."/>
            <person name="Murat F."/>
            <person name="Fuchs J."/>
            <person name="Jenkins J."/>
            <person name="Haas F.B."/>
            <person name="Piednoel M."/>
            <person name="Gundlach H."/>
            <person name="Van Bel M."/>
            <person name="Meyberg R."/>
            <person name="Vives C."/>
            <person name="Morata J."/>
            <person name="Symeonidi A."/>
            <person name="Hiss M."/>
            <person name="Muchero W."/>
            <person name="Kamisugi Y."/>
            <person name="Saleh O."/>
            <person name="Blanc G."/>
            <person name="Decker E.L."/>
            <person name="van Gessel N."/>
            <person name="Grimwood J."/>
            <person name="Hayes R.D."/>
            <person name="Graham S.W."/>
            <person name="Gunter L.E."/>
            <person name="McDaniel S.F."/>
            <person name="Hoernstein S.N.W."/>
            <person name="Larsson A."/>
            <person name="Li F.W."/>
            <person name="Perroud P.F."/>
            <person name="Phillips J."/>
            <person name="Ranjan P."/>
            <person name="Rokshar D.S."/>
            <person name="Rothfels C.J."/>
            <person name="Schneider L."/>
            <person name="Shu S."/>
            <person name="Stevenson D.W."/>
            <person name="Thummler F."/>
            <person name="Tillich M."/>
            <person name="Villarreal Aguilar J.C."/>
            <person name="Widiez T."/>
            <person name="Wong G.K."/>
            <person name="Wymore A."/>
            <person name="Zhang Y."/>
            <person name="Zimmer A.D."/>
            <person name="Quatrano R.S."/>
            <person name="Mayer K.F.X."/>
            <person name="Goodstein D."/>
            <person name="Casacuberta J.M."/>
            <person name="Vandepoele K."/>
            <person name="Reski R."/>
            <person name="Cuming A.C."/>
            <person name="Tuskan G.A."/>
            <person name="Maumus F."/>
            <person name="Salse J."/>
            <person name="Schmutz J."/>
            <person name="Rensing S.A."/>
        </authorList>
    </citation>
    <scope>NUCLEOTIDE SEQUENCE [LARGE SCALE GENOMIC DNA]</scope>
    <source>
        <strain evidence="10 11">cv. Gransden 2004</strain>
    </source>
</reference>